<gene>
    <name evidence="3" type="primary">H2'</name>
    <name evidence="2" type="synonym">H2</name>
</gene>
<accession>Q89811</accession>
<evidence type="ECO:0000313" key="2">
    <source>
        <dbReference type="EMBL" id="AAC54661.1"/>
    </source>
</evidence>
<reference evidence="3 4" key="1">
    <citation type="journal article" date="1995" name="J. Virol.">
        <title>Identification and characterization of a cDNA derived from multiple splicing that encodes envelope glycoprotein gp105 of human herpesvirus 6.</title>
        <authorList>
            <person name="Pfeiffer B."/>
            <person name="Thomson B."/>
            <person name="Chandran B."/>
        </authorList>
    </citation>
    <scope>NUCLEOTIDE SEQUENCE [LARGE SCALE GENOMIC DNA]</scope>
    <source>
        <strain evidence="3 4">JI</strain>
    </source>
</reference>
<dbReference type="Proteomes" id="UP000009246">
    <property type="component" value="Segment"/>
</dbReference>
<dbReference type="EMBL" id="U43400">
    <property type="protein sequence ID" value="AAC54661.1"/>
    <property type="molecule type" value="Genomic_DNA"/>
</dbReference>
<evidence type="ECO:0000256" key="1">
    <source>
        <dbReference type="SAM" id="MobiDB-lite"/>
    </source>
</evidence>
<feature type="compositionally biased region" description="Polar residues" evidence="1">
    <location>
        <begin position="56"/>
        <end position="68"/>
    </location>
</feature>
<reference evidence="3" key="2">
    <citation type="submission" date="1995-12" db="EMBL/GenBank/DDBJ databases">
        <title>Determination and analysis of the complete nucleotide sequence of human herpesvirus-7.</title>
        <authorList>
            <person name="Nicholas J."/>
        </authorList>
    </citation>
    <scope>NUCLEOTIDE SEQUENCE</scope>
    <source>
        <strain evidence="3">JI</strain>
    </source>
</reference>
<evidence type="ECO:0000313" key="4">
    <source>
        <dbReference type="Proteomes" id="UP000009246"/>
    </source>
</evidence>
<protein>
    <submittedName>
        <fullName evidence="2">H2 protein</fullName>
    </submittedName>
    <submittedName>
        <fullName evidence="3">H2' protein</fullName>
    </submittedName>
</protein>
<feature type="region of interest" description="Disordered" evidence="1">
    <location>
        <begin position="56"/>
        <end position="79"/>
    </location>
</feature>
<evidence type="ECO:0000313" key="3">
    <source>
        <dbReference type="EMBL" id="AAC54760.1"/>
    </source>
</evidence>
<organismHost>
    <name type="scientific">Homo sapiens</name>
    <name type="common">Human</name>
    <dbReference type="NCBI Taxonomy" id="9606"/>
</organismHost>
<sequence>MLTGSRGSYTHTHTHKLGEVNTEISLTHNPLHAYHHLKMVTTKTGNSLSSFSFHSQPMCSTRGSTTTKETVETVPLSRP</sequence>
<dbReference type="EMBL" id="U43400">
    <property type="protein sequence ID" value="AAC54760.1"/>
    <property type="molecule type" value="Genomic_DNA"/>
</dbReference>
<dbReference type="PIR" id="T41901">
    <property type="entry name" value="T42000"/>
</dbReference>
<name>Q89811_HHV7J</name>
<proteinExistence type="predicted"/>
<organism evidence="3 4">
    <name type="scientific">Human herpesvirus 7 (strain JI)</name>
    <name type="common">HHV-7</name>
    <name type="synonym">Human T lymphotropic virus</name>
    <dbReference type="NCBI Taxonomy" id="57278"/>
    <lineage>
        <taxon>Viruses</taxon>
        <taxon>Duplodnaviria</taxon>
        <taxon>Heunggongvirae</taxon>
        <taxon>Peploviricota</taxon>
        <taxon>Herviviricetes</taxon>
        <taxon>Herpesvirales</taxon>
        <taxon>Orthoherpesviridae</taxon>
        <taxon>Betaherpesvirinae</taxon>
        <taxon>Roseolovirus</taxon>
        <taxon>Roseolovirus humanbeta7</taxon>
        <taxon>Human betaherpesvirus 7</taxon>
    </lineage>
</organism>